<dbReference type="Proteomes" id="UP000337909">
    <property type="component" value="Unassembled WGS sequence"/>
</dbReference>
<dbReference type="InterPro" id="IPR001082">
    <property type="entry name" value="Pilin"/>
</dbReference>
<evidence type="ECO:0000313" key="7">
    <source>
        <dbReference type="Proteomes" id="UP000337909"/>
    </source>
</evidence>
<protein>
    <recommendedName>
        <fullName evidence="3">Pilin</fullName>
    </recommendedName>
</protein>
<keyword evidence="5" id="KW-1133">Transmembrane helix</keyword>
<name>A0A5E7E452_PSEFL</name>
<keyword evidence="5" id="KW-0472">Membrane</keyword>
<dbReference type="InterPro" id="IPR045584">
    <property type="entry name" value="Pilin-like"/>
</dbReference>
<sequence>MKSMQKGFTLIELMIVVAIIGILATFAIPAYSDYVAKSKVVAALAEVSTGKTSYEVMVNEGNATAITPALIGLKDSTNCTITTTQADTGVGTIKCAVLNNIAAKGDITWSRDAAGAWLCAYSGKAKYGAKGCPGV</sequence>
<keyword evidence="5" id="KW-0812">Transmembrane</keyword>
<comment type="similarity">
    <text evidence="1 4">Belongs to the N-Me-Phe pilin family.</text>
</comment>
<dbReference type="Pfam" id="PF07963">
    <property type="entry name" value="N_methyl"/>
    <property type="match status" value="1"/>
</dbReference>
<dbReference type="PANTHER" id="PTHR30093:SF34">
    <property type="entry name" value="PREPILIN PEPTIDASE-DEPENDENT PROTEIN D"/>
    <property type="match status" value="1"/>
</dbReference>
<dbReference type="Pfam" id="PF00114">
    <property type="entry name" value="Pilin"/>
    <property type="match status" value="1"/>
</dbReference>
<dbReference type="GO" id="GO:0009289">
    <property type="term" value="C:pilus"/>
    <property type="evidence" value="ECO:0007669"/>
    <property type="project" value="InterPro"/>
</dbReference>
<dbReference type="AlphaFoldDB" id="A0A5E7E452"/>
<accession>A0A5E7E452</accession>
<dbReference type="NCBIfam" id="TIGR02532">
    <property type="entry name" value="IV_pilin_GFxxxE"/>
    <property type="match status" value="1"/>
</dbReference>
<organism evidence="6 7">
    <name type="scientific">Pseudomonas fluorescens</name>
    <dbReference type="NCBI Taxonomy" id="294"/>
    <lineage>
        <taxon>Bacteria</taxon>
        <taxon>Pseudomonadati</taxon>
        <taxon>Pseudomonadota</taxon>
        <taxon>Gammaproteobacteria</taxon>
        <taxon>Pseudomonadales</taxon>
        <taxon>Pseudomonadaceae</taxon>
        <taxon>Pseudomonas</taxon>
    </lineage>
</organism>
<evidence type="ECO:0000256" key="1">
    <source>
        <dbReference type="ARBA" id="ARBA00005233"/>
    </source>
</evidence>
<gene>
    <name evidence="6" type="ORF">PS691_04104</name>
</gene>
<keyword evidence="4" id="KW-0281">Fimbrium</keyword>
<dbReference type="PROSITE" id="PS00409">
    <property type="entry name" value="PROKAR_NTER_METHYL"/>
    <property type="match status" value="1"/>
</dbReference>
<dbReference type="InterPro" id="IPR012902">
    <property type="entry name" value="N_methyl_site"/>
</dbReference>
<dbReference type="Gene3D" id="3.30.700.10">
    <property type="entry name" value="Glycoprotein, Type 4 Pilin"/>
    <property type="match status" value="1"/>
</dbReference>
<proteinExistence type="inferred from homology"/>
<feature type="transmembrane region" description="Helical" evidence="5">
    <location>
        <begin position="7"/>
        <end position="31"/>
    </location>
</feature>
<reference evidence="6 7" key="1">
    <citation type="submission" date="2019-09" db="EMBL/GenBank/DDBJ databases">
        <authorList>
            <person name="Chandra G."/>
            <person name="Truman W A."/>
        </authorList>
    </citation>
    <scope>NUCLEOTIDE SEQUENCE [LARGE SCALE GENOMIC DNA]</scope>
    <source>
        <strain evidence="6">PS691</strain>
    </source>
</reference>
<evidence type="ECO:0000313" key="6">
    <source>
        <dbReference type="EMBL" id="VVO19912.1"/>
    </source>
</evidence>
<evidence type="ECO:0000256" key="5">
    <source>
        <dbReference type="SAM" id="Phobius"/>
    </source>
</evidence>
<keyword evidence="2" id="KW-0488">Methylation</keyword>
<evidence type="ECO:0000256" key="3">
    <source>
        <dbReference type="ARBA" id="ARBA00029638"/>
    </source>
</evidence>
<dbReference type="GO" id="GO:0007155">
    <property type="term" value="P:cell adhesion"/>
    <property type="evidence" value="ECO:0007669"/>
    <property type="project" value="InterPro"/>
</dbReference>
<evidence type="ECO:0000256" key="4">
    <source>
        <dbReference type="RuleBase" id="RU000389"/>
    </source>
</evidence>
<dbReference type="SUPFAM" id="SSF54523">
    <property type="entry name" value="Pili subunits"/>
    <property type="match status" value="1"/>
</dbReference>
<dbReference type="PANTHER" id="PTHR30093">
    <property type="entry name" value="GENERAL SECRETION PATHWAY PROTEIN G"/>
    <property type="match status" value="1"/>
</dbReference>
<dbReference type="EMBL" id="CABVHQ010000047">
    <property type="protein sequence ID" value="VVO19912.1"/>
    <property type="molecule type" value="Genomic_DNA"/>
</dbReference>
<evidence type="ECO:0000256" key="2">
    <source>
        <dbReference type="ARBA" id="ARBA00022481"/>
    </source>
</evidence>